<organism evidence="2 3">
    <name type="scientific">Candidatus Gottesmanbacteria bacterium GW2011_GWC2_39_8</name>
    <dbReference type="NCBI Taxonomy" id="1618450"/>
    <lineage>
        <taxon>Bacteria</taxon>
        <taxon>Candidatus Gottesmaniibacteriota</taxon>
    </lineage>
</organism>
<keyword evidence="1" id="KW-1133">Transmembrane helix</keyword>
<comment type="caution">
    <text evidence="2">The sequence shown here is derived from an EMBL/GenBank/DDBJ whole genome shotgun (WGS) entry which is preliminary data.</text>
</comment>
<evidence type="ECO:0000313" key="3">
    <source>
        <dbReference type="Proteomes" id="UP000034539"/>
    </source>
</evidence>
<dbReference type="NCBIfam" id="TIGR04088">
    <property type="entry name" value="cognate_SipW"/>
    <property type="match status" value="1"/>
</dbReference>
<dbReference type="EMBL" id="LBXN01000011">
    <property type="protein sequence ID" value="KKR33824.1"/>
    <property type="molecule type" value="Genomic_DNA"/>
</dbReference>
<reference evidence="2 3" key="1">
    <citation type="journal article" date="2015" name="Nature">
        <title>rRNA introns, odd ribosomes, and small enigmatic genomes across a large radiation of phyla.</title>
        <authorList>
            <person name="Brown C.T."/>
            <person name="Hug L.A."/>
            <person name="Thomas B.C."/>
            <person name="Sharon I."/>
            <person name="Castelle C.J."/>
            <person name="Singh A."/>
            <person name="Wilkins M.J."/>
            <person name="Williams K.H."/>
            <person name="Banfield J.F."/>
        </authorList>
    </citation>
    <scope>NUCLEOTIDE SEQUENCE [LARGE SCALE GENOMIC DNA]</scope>
</reference>
<sequence length="210" mass="22387">MLNKKIWLSMGLIGLVAGGAGLATFAYLTAQRTTSTNKFTAGTLDLDVVGDHGSKLEPFVIDNMGDNANISGTKSWTIKNTGSLPGRLLVRLQNVVNKENGCANDQETAAEPDCSDVTKDGELGNVIDLKVGLDSQDLANSTLATAQTAKLGDDWNALTPIVLQPNESRTLNAHWATDETQYGNEVQGDGVQFDMNIRLIQLINGPTPSN</sequence>
<gene>
    <name evidence="2" type="ORF">UT63_C0011G0006</name>
</gene>
<proteinExistence type="predicted"/>
<evidence type="ECO:0000256" key="1">
    <source>
        <dbReference type="SAM" id="Phobius"/>
    </source>
</evidence>
<dbReference type="Proteomes" id="UP000034539">
    <property type="component" value="Unassembled WGS sequence"/>
</dbReference>
<evidence type="ECO:0000313" key="2">
    <source>
        <dbReference type="EMBL" id="KKR33824.1"/>
    </source>
</evidence>
<dbReference type="AlphaFoldDB" id="A0A0G0Q0E6"/>
<accession>A0A0G0Q0E6</accession>
<keyword evidence="1" id="KW-0812">Transmembrane</keyword>
<protein>
    <submittedName>
        <fullName evidence="2">Uncharacterized protein</fullName>
    </submittedName>
</protein>
<dbReference type="InterPro" id="IPR023833">
    <property type="entry name" value="Signal_pept_SipW-depend-type"/>
</dbReference>
<keyword evidence="1" id="KW-0472">Membrane</keyword>
<name>A0A0G0Q0E6_9BACT</name>
<feature type="transmembrane region" description="Helical" evidence="1">
    <location>
        <begin position="6"/>
        <end position="28"/>
    </location>
</feature>